<dbReference type="AlphaFoldDB" id="A0AAN8ZGN4"/>
<dbReference type="Pfam" id="PF01918">
    <property type="entry name" value="Alba"/>
    <property type="match status" value="1"/>
</dbReference>
<dbReference type="InterPro" id="IPR002775">
    <property type="entry name" value="DNA/RNA-bd_Alba-like"/>
</dbReference>
<organism evidence="2 3">
    <name type="scientific">Dillenia turbinata</name>
    <dbReference type="NCBI Taxonomy" id="194707"/>
    <lineage>
        <taxon>Eukaryota</taxon>
        <taxon>Viridiplantae</taxon>
        <taxon>Streptophyta</taxon>
        <taxon>Embryophyta</taxon>
        <taxon>Tracheophyta</taxon>
        <taxon>Spermatophyta</taxon>
        <taxon>Magnoliopsida</taxon>
        <taxon>eudicotyledons</taxon>
        <taxon>Gunneridae</taxon>
        <taxon>Pentapetalae</taxon>
        <taxon>Dilleniales</taxon>
        <taxon>Dilleniaceae</taxon>
        <taxon>Dillenia</taxon>
    </lineage>
</organism>
<reference evidence="2 3" key="1">
    <citation type="submission" date="2023-12" db="EMBL/GenBank/DDBJ databases">
        <title>A high-quality genome assembly for Dillenia turbinata (Dilleniales).</title>
        <authorList>
            <person name="Chanderbali A."/>
        </authorList>
    </citation>
    <scope>NUCLEOTIDE SEQUENCE [LARGE SCALE GENOMIC DNA]</scope>
    <source>
        <strain evidence="2">LSX21</strain>
        <tissue evidence="2">Leaf</tissue>
    </source>
</reference>
<proteinExistence type="predicted"/>
<comment type="caution">
    <text evidence="2">The sequence shown here is derived from an EMBL/GenBank/DDBJ whole genome shotgun (WGS) entry which is preliminary data.</text>
</comment>
<dbReference type="GO" id="GO:0003723">
    <property type="term" value="F:RNA binding"/>
    <property type="evidence" value="ECO:0007669"/>
    <property type="project" value="TreeGrafter"/>
</dbReference>
<accession>A0AAN8ZGN4</accession>
<keyword evidence="3" id="KW-1185">Reference proteome</keyword>
<sequence>MKVATGENESTIQKKSNKIQVSNTKNPLFFYINLANGYIQQHDEVELSALGMASTTIATIAKILKHNGLAAEKKVLTSTVGIKDENKGRLVQRAKISPLPWEIPCSDELSNNLLFNIEKIIPFEIDIILVGHGSKVKDAHSSGRRERRLWKKETERKHQAQGATDMGIFLFFLPVMKSKG</sequence>
<evidence type="ECO:0000313" key="3">
    <source>
        <dbReference type="Proteomes" id="UP001370490"/>
    </source>
</evidence>
<dbReference type="PANTHER" id="PTHR31947:SF19">
    <property type="entry name" value="ALBA DNA_RNA-BINDING PROTEIN"/>
    <property type="match status" value="1"/>
</dbReference>
<dbReference type="InterPro" id="IPR014560">
    <property type="entry name" value="UCP030333_Alba"/>
</dbReference>
<dbReference type="PANTHER" id="PTHR31947">
    <property type="entry name" value="DNA/RNA-BINDING PROTEIN ALBA 3"/>
    <property type="match status" value="1"/>
</dbReference>
<feature type="domain" description="DNA/RNA-binding protein Alba-like" evidence="1">
    <location>
        <begin position="17"/>
        <end position="79"/>
    </location>
</feature>
<dbReference type="GO" id="GO:0005634">
    <property type="term" value="C:nucleus"/>
    <property type="evidence" value="ECO:0007669"/>
    <property type="project" value="TreeGrafter"/>
</dbReference>
<evidence type="ECO:0000313" key="2">
    <source>
        <dbReference type="EMBL" id="KAK6940394.1"/>
    </source>
</evidence>
<dbReference type="EMBL" id="JBAMMX010000005">
    <property type="protein sequence ID" value="KAK6940394.1"/>
    <property type="molecule type" value="Genomic_DNA"/>
</dbReference>
<dbReference type="InterPro" id="IPR036882">
    <property type="entry name" value="Alba-like_dom_sf"/>
</dbReference>
<protein>
    <submittedName>
        <fullName evidence="2">DNA/RNA-binding protein Alba-like</fullName>
    </submittedName>
</protein>
<gene>
    <name evidence="2" type="ORF">RJ641_029925</name>
</gene>
<name>A0AAN8ZGN4_9MAGN</name>
<dbReference type="SUPFAM" id="SSF82704">
    <property type="entry name" value="AlbA-like"/>
    <property type="match status" value="1"/>
</dbReference>
<evidence type="ECO:0000259" key="1">
    <source>
        <dbReference type="Pfam" id="PF01918"/>
    </source>
</evidence>
<dbReference type="Gene3D" id="3.30.110.20">
    <property type="entry name" value="Alba-like domain"/>
    <property type="match status" value="1"/>
</dbReference>
<dbReference type="Proteomes" id="UP001370490">
    <property type="component" value="Unassembled WGS sequence"/>
</dbReference>